<sequence length="86" mass="9995">VPLCSKSVDIVVLSFIDGKQSKRIFEGSESDFEERENVTYVYLQWFFENSRSCESIYKCETVCARSNKNGICDYWKGSLILYCPEL</sequence>
<dbReference type="AlphaFoldDB" id="A0A1I7VH45"/>
<dbReference type="Proteomes" id="UP000095285">
    <property type="component" value="Unassembled WGS sequence"/>
</dbReference>
<evidence type="ECO:0000313" key="2">
    <source>
        <dbReference type="WBParaSite" id="EN70_2491"/>
    </source>
</evidence>
<keyword evidence="1" id="KW-1185">Reference proteome</keyword>
<evidence type="ECO:0000313" key="1">
    <source>
        <dbReference type="Proteomes" id="UP000095285"/>
    </source>
</evidence>
<dbReference type="WBParaSite" id="EN70_2491">
    <property type="protein sequence ID" value="EN70_2491"/>
    <property type="gene ID" value="EN70_2491"/>
</dbReference>
<proteinExistence type="predicted"/>
<reference evidence="2" key="2">
    <citation type="submission" date="2016-11" db="UniProtKB">
        <authorList>
            <consortium name="WormBaseParasite"/>
        </authorList>
    </citation>
    <scope>IDENTIFICATION</scope>
</reference>
<reference evidence="1" key="1">
    <citation type="submission" date="2012-04" db="EMBL/GenBank/DDBJ databases">
        <title>The Genome Sequence of Loa loa.</title>
        <authorList>
            <consortium name="The Broad Institute Genome Sequencing Platform"/>
            <consortium name="Broad Institute Genome Sequencing Center for Infectious Disease"/>
            <person name="Nutman T.B."/>
            <person name="Fink D.L."/>
            <person name="Russ C."/>
            <person name="Young S."/>
            <person name="Zeng Q."/>
            <person name="Gargeya S."/>
            <person name="Alvarado L."/>
            <person name="Berlin A."/>
            <person name="Chapman S.B."/>
            <person name="Chen Z."/>
            <person name="Freedman E."/>
            <person name="Gellesch M."/>
            <person name="Goldberg J."/>
            <person name="Griggs A."/>
            <person name="Gujja S."/>
            <person name="Heilman E.R."/>
            <person name="Heiman D."/>
            <person name="Howarth C."/>
            <person name="Mehta T."/>
            <person name="Neiman D."/>
            <person name="Pearson M."/>
            <person name="Roberts A."/>
            <person name="Saif S."/>
            <person name="Shea T."/>
            <person name="Shenoy N."/>
            <person name="Sisk P."/>
            <person name="Stolte C."/>
            <person name="Sykes S."/>
            <person name="White J."/>
            <person name="Yandava C."/>
            <person name="Haas B."/>
            <person name="Henn M.R."/>
            <person name="Nusbaum C."/>
            <person name="Birren B."/>
        </authorList>
    </citation>
    <scope>NUCLEOTIDE SEQUENCE [LARGE SCALE GENOMIC DNA]</scope>
</reference>
<name>A0A1I7VH45_LOALO</name>
<organism evidence="1 2">
    <name type="scientific">Loa loa</name>
    <name type="common">Eye worm</name>
    <name type="synonym">Filaria loa</name>
    <dbReference type="NCBI Taxonomy" id="7209"/>
    <lineage>
        <taxon>Eukaryota</taxon>
        <taxon>Metazoa</taxon>
        <taxon>Ecdysozoa</taxon>
        <taxon>Nematoda</taxon>
        <taxon>Chromadorea</taxon>
        <taxon>Rhabditida</taxon>
        <taxon>Spirurina</taxon>
        <taxon>Spiruromorpha</taxon>
        <taxon>Filarioidea</taxon>
        <taxon>Onchocercidae</taxon>
        <taxon>Loa</taxon>
    </lineage>
</organism>
<accession>A0A1I7VH45</accession>
<protein>
    <submittedName>
        <fullName evidence="2">Apple domain-containing protein</fullName>
    </submittedName>
</protein>